<proteinExistence type="predicted"/>
<dbReference type="RefSeq" id="WP_146409686.1">
    <property type="nucleotide sequence ID" value="NZ_SJPU01000004.1"/>
</dbReference>
<reference evidence="1 2" key="1">
    <citation type="journal article" date="2020" name="Antonie Van Leeuwenhoek">
        <title>Rhodopirellula heiligendammensis sp. nov., Rhodopirellula pilleata sp. nov., and Rhodopirellula solitaria sp. nov. isolated from natural or artificial marine surfaces in Northern Germany and California, USA, and emended description of the genus Rhodopirellula.</title>
        <authorList>
            <person name="Kallscheuer N."/>
            <person name="Wiegand S."/>
            <person name="Jogler M."/>
            <person name="Boedeker C."/>
            <person name="Peeters S.H."/>
            <person name="Rast P."/>
            <person name="Heuer A."/>
            <person name="Jetten M.S.M."/>
            <person name="Rohde M."/>
            <person name="Jogler C."/>
        </authorList>
    </citation>
    <scope>NUCLEOTIDE SEQUENCE [LARGE SCALE GENOMIC DNA]</scope>
    <source>
        <strain evidence="1 2">Poly21</strain>
    </source>
</reference>
<name>A0A5C6BFJ8_9BACT</name>
<evidence type="ECO:0000313" key="2">
    <source>
        <dbReference type="Proteomes" id="UP000319908"/>
    </source>
</evidence>
<gene>
    <name evidence="1" type="ORF">Poly21_52420</name>
</gene>
<dbReference type="Proteomes" id="UP000319908">
    <property type="component" value="Unassembled WGS sequence"/>
</dbReference>
<comment type="caution">
    <text evidence="1">The sequence shown here is derived from an EMBL/GenBank/DDBJ whole genome shotgun (WGS) entry which is preliminary data.</text>
</comment>
<dbReference type="EMBL" id="SJPU01000004">
    <property type="protein sequence ID" value="TWU10271.1"/>
    <property type="molecule type" value="Genomic_DNA"/>
</dbReference>
<organism evidence="1 2">
    <name type="scientific">Allorhodopirellula heiligendammensis</name>
    <dbReference type="NCBI Taxonomy" id="2714739"/>
    <lineage>
        <taxon>Bacteria</taxon>
        <taxon>Pseudomonadati</taxon>
        <taxon>Planctomycetota</taxon>
        <taxon>Planctomycetia</taxon>
        <taxon>Pirellulales</taxon>
        <taxon>Pirellulaceae</taxon>
        <taxon>Allorhodopirellula</taxon>
    </lineage>
</organism>
<dbReference type="OrthoDB" id="9855513at2"/>
<accession>A0A5C6BFJ8</accession>
<protein>
    <submittedName>
        <fullName evidence="1">Uncharacterized protein</fullName>
    </submittedName>
</protein>
<evidence type="ECO:0000313" key="1">
    <source>
        <dbReference type="EMBL" id="TWU10271.1"/>
    </source>
</evidence>
<keyword evidence="2" id="KW-1185">Reference proteome</keyword>
<dbReference type="AlphaFoldDB" id="A0A5C6BFJ8"/>
<sequence>MKRKESEAIVGYSVLEKFEDCYQYNENACFIADSQSSAGAFLIYGHGDANDCRIDEVTFDDIMHDYGGSCGEYAMESEAFARFKRIAALNAVTFTSEIYDGDATLFVVQIDGVQIVDDDE</sequence>